<evidence type="ECO:0000256" key="3">
    <source>
        <dbReference type="ARBA" id="ARBA00023098"/>
    </source>
</evidence>
<dbReference type="SUPFAM" id="SSF52151">
    <property type="entry name" value="FabD/lysophospholipase-like"/>
    <property type="match status" value="1"/>
</dbReference>
<dbReference type="InterPro" id="IPR002641">
    <property type="entry name" value="PNPLA_dom"/>
</dbReference>
<dbReference type="EMBL" id="CP045857">
    <property type="protein sequence ID" value="QIJ02876.1"/>
    <property type="molecule type" value="Genomic_DNA"/>
</dbReference>
<evidence type="ECO:0000313" key="6">
    <source>
        <dbReference type="EMBL" id="QIJ02876.1"/>
    </source>
</evidence>
<dbReference type="PANTHER" id="PTHR14226">
    <property type="entry name" value="NEUROPATHY TARGET ESTERASE/SWISS CHEESE D.MELANOGASTER"/>
    <property type="match status" value="1"/>
</dbReference>
<dbReference type="Proteomes" id="UP000502117">
    <property type="component" value="Chromosome"/>
</dbReference>
<evidence type="ECO:0000313" key="7">
    <source>
        <dbReference type="Proteomes" id="UP000502117"/>
    </source>
</evidence>
<dbReference type="InterPro" id="IPR045943">
    <property type="entry name" value="DUF6363"/>
</dbReference>
<accession>A0A6G7LM30</accession>
<dbReference type="PROSITE" id="PS51635">
    <property type="entry name" value="PNPLA"/>
    <property type="match status" value="1"/>
</dbReference>
<dbReference type="Pfam" id="PF19890">
    <property type="entry name" value="DUF6363"/>
    <property type="match status" value="1"/>
</dbReference>
<evidence type="ECO:0000256" key="4">
    <source>
        <dbReference type="PROSITE-ProRule" id="PRU01161"/>
    </source>
</evidence>
<dbReference type="RefSeq" id="WP_165564285.1">
    <property type="nucleotide sequence ID" value="NZ_CP045857.1"/>
</dbReference>
<dbReference type="PANTHER" id="PTHR14226:SF25">
    <property type="entry name" value="PHOSPHOESTERASE"/>
    <property type="match status" value="1"/>
</dbReference>
<keyword evidence="3 4" id="KW-0443">Lipid metabolism</keyword>
<feature type="short sequence motif" description="GXSXG" evidence="4">
    <location>
        <begin position="44"/>
        <end position="48"/>
    </location>
</feature>
<dbReference type="InterPro" id="IPR050301">
    <property type="entry name" value="NTE"/>
</dbReference>
<evidence type="ECO:0000259" key="5">
    <source>
        <dbReference type="PROSITE" id="PS51635"/>
    </source>
</evidence>
<dbReference type="GO" id="GO:0016042">
    <property type="term" value="P:lipid catabolic process"/>
    <property type="evidence" value="ECO:0007669"/>
    <property type="project" value="UniProtKB-UniRule"/>
</dbReference>
<gene>
    <name evidence="6" type="ORF">GII14_00895</name>
</gene>
<dbReference type="InterPro" id="IPR037483">
    <property type="entry name" value="YjjU-like"/>
</dbReference>
<evidence type="ECO:0000256" key="2">
    <source>
        <dbReference type="ARBA" id="ARBA00022963"/>
    </source>
</evidence>
<sequence length="302" mass="33598">MVTAFRQQQGTALVLEGGGLRAIYTAGVLDAFLEAGVMFDYQVGVSAGAIYPASYLSRQKGRNLLIQQRYLADKRYMGMRHLLKTGNYVNTDFTYRRMAHELLPFDFDTFLSSGAEFKIGAFNCLSGETDFFGMSDFGGHDELLQILIASSSLPFISKPVVINGVPYLDGGIAAPIPLEQARVDGYQKQLIILTQAADYSKSAFKFKWLAQKAYRRYPKVVDALLRRHQVYNQAQQQLQQAVADGSAMVLQPKMALDLSRLERDINKVEAVYHLGLADGREALPAVLEFCCYADKPSDAHRA</sequence>
<reference evidence="6 7" key="1">
    <citation type="submission" date="2019-11" db="EMBL/GenBank/DDBJ databases">
        <title>Complete Genome Sequence of Shewanella chilikensis Strain DC57, Isolated from Corroded Seal Rings at a floating production facility in Australia.</title>
        <authorList>
            <person name="Salgar-Chaparro S.J."/>
            <person name="Castillo-Villamizar G.A."/>
            <person name="Poehlein A."/>
            <person name="Daniel R."/>
            <person name="Machuca L."/>
        </authorList>
    </citation>
    <scope>NUCLEOTIDE SEQUENCE [LARGE SCALE GENOMIC DNA]</scope>
    <source>
        <strain evidence="6 7">DC57</strain>
    </source>
</reference>
<dbReference type="GO" id="GO:0016787">
    <property type="term" value="F:hydrolase activity"/>
    <property type="evidence" value="ECO:0007669"/>
    <property type="project" value="UniProtKB-UniRule"/>
</dbReference>
<name>A0A6G7LM30_9GAMM</name>
<feature type="domain" description="PNPLA" evidence="5">
    <location>
        <begin position="13"/>
        <end position="182"/>
    </location>
</feature>
<comment type="caution">
    <text evidence="4">Lacks conserved residue(s) required for the propagation of feature annotation.</text>
</comment>
<evidence type="ECO:0000256" key="1">
    <source>
        <dbReference type="ARBA" id="ARBA00022801"/>
    </source>
</evidence>
<feature type="short sequence motif" description="DGA/G" evidence="4">
    <location>
        <begin position="169"/>
        <end position="171"/>
    </location>
</feature>
<dbReference type="Pfam" id="PF01734">
    <property type="entry name" value="Patatin"/>
    <property type="match status" value="1"/>
</dbReference>
<dbReference type="KEGG" id="schk:GII14_00895"/>
<dbReference type="CDD" id="cd07208">
    <property type="entry name" value="Pat_hypo_Ecoli_yjju_like"/>
    <property type="match status" value="1"/>
</dbReference>
<keyword evidence="1 4" id="KW-0378">Hydrolase</keyword>
<feature type="active site" description="Nucleophile" evidence="4">
    <location>
        <position position="46"/>
    </location>
</feature>
<organism evidence="6 7">
    <name type="scientific">Shewanella chilikensis</name>
    <dbReference type="NCBI Taxonomy" id="558541"/>
    <lineage>
        <taxon>Bacteria</taxon>
        <taxon>Pseudomonadati</taxon>
        <taxon>Pseudomonadota</taxon>
        <taxon>Gammaproteobacteria</taxon>
        <taxon>Alteromonadales</taxon>
        <taxon>Shewanellaceae</taxon>
        <taxon>Shewanella</taxon>
    </lineage>
</organism>
<dbReference type="InterPro" id="IPR016035">
    <property type="entry name" value="Acyl_Trfase/lysoPLipase"/>
</dbReference>
<proteinExistence type="predicted"/>
<dbReference type="Gene3D" id="3.40.1090.10">
    <property type="entry name" value="Cytosolic phospholipase A2 catalytic domain"/>
    <property type="match status" value="2"/>
</dbReference>
<feature type="active site" description="Proton acceptor" evidence="4">
    <location>
        <position position="169"/>
    </location>
</feature>
<protein>
    <submittedName>
        <fullName evidence="6">Patatin family protein</fullName>
    </submittedName>
</protein>
<keyword evidence="2 4" id="KW-0442">Lipid degradation</keyword>
<dbReference type="AlphaFoldDB" id="A0A6G7LM30"/>